<proteinExistence type="predicted"/>
<keyword evidence="3" id="KW-1185">Reference proteome</keyword>
<reference evidence="2" key="1">
    <citation type="submission" date="2022-08" db="UniProtKB">
        <authorList>
            <consortium name="EnsemblMetazoa"/>
        </authorList>
    </citation>
    <scope>IDENTIFICATION</scope>
    <source>
        <strain evidence="2">Israel</strain>
    </source>
</reference>
<protein>
    <recommendedName>
        <fullName evidence="4">WAP domain-containing protein</fullName>
    </recommendedName>
</protein>
<dbReference type="VEuPathDB" id="VectorBase:PPAPM1_005736"/>
<dbReference type="EMBL" id="AJVK01033329">
    <property type="status" value="NOT_ANNOTATED_CDS"/>
    <property type="molecule type" value="Genomic_DNA"/>
</dbReference>
<dbReference type="AlphaFoldDB" id="A0A1B0GPB9"/>
<accession>A0A1B0GPB9</accession>
<feature type="compositionally biased region" description="Basic residues" evidence="1">
    <location>
        <begin position="28"/>
        <end position="42"/>
    </location>
</feature>
<name>A0A1B0GPB9_PHLPP</name>
<feature type="region of interest" description="Disordered" evidence="1">
    <location>
        <begin position="1"/>
        <end position="42"/>
    </location>
</feature>
<dbReference type="EnsemblMetazoa" id="PPAI006571-RA">
    <property type="protein sequence ID" value="PPAI006571-PA"/>
    <property type="gene ID" value="PPAI006571"/>
</dbReference>
<evidence type="ECO:0000313" key="3">
    <source>
        <dbReference type="Proteomes" id="UP000092462"/>
    </source>
</evidence>
<dbReference type="VEuPathDB" id="VectorBase:PPAI006571"/>
<sequence>GRRVIKQSKNDARPSDSRVVVSTIPTTKPRKATKKPQIQKKSTKKTVNELICPKNAEKHVGWFALPCTNNKSCQIMGKKHVCCKVNNYKRCILGVPKPISEPRHEPILGLIQQKCPKTPLAELFWEIKTCDTDADCWPRVCCPDGQRKYCRSATVELQKSDIPFARSLANPLEAMSGYIQCTPPPPAQFDLYPKPCNNTLDCFPNVCCQEKGRKHCRPPKRSLLALITTMTQNVSAQWLKEWASNLVIP</sequence>
<dbReference type="Proteomes" id="UP000092462">
    <property type="component" value="Unassembled WGS sequence"/>
</dbReference>
<evidence type="ECO:0000256" key="1">
    <source>
        <dbReference type="SAM" id="MobiDB-lite"/>
    </source>
</evidence>
<organism evidence="2 3">
    <name type="scientific">Phlebotomus papatasi</name>
    <name type="common">Sandfly</name>
    <dbReference type="NCBI Taxonomy" id="29031"/>
    <lineage>
        <taxon>Eukaryota</taxon>
        <taxon>Metazoa</taxon>
        <taxon>Ecdysozoa</taxon>
        <taxon>Arthropoda</taxon>
        <taxon>Hexapoda</taxon>
        <taxon>Insecta</taxon>
        <taxon>Pterygota</taxon>
        <taxon>Neoptera</taxon>
        <taxon>Endopterygota</taxon>
        <taxon>Diptera</taxon>
        <taxon>Nematocera</taxon>
        <taxon>Psychodoidea</taxon>
        <taxon>Psychodidae</taxon>
        <taxon>Phlebotomus</taxon>
        <taxon>Phlebotomus</taxon>
    </lineage>
</organism>
<evidence type="ECO:0008006" key="4">
    <source>
        <dbReference type="Google" id="ProtNLM"/>
    </source>
</evidence>
<evidence type="ECO:0000313" key="2">
    <source>
        <dbReference type="EnsemblMetazoa" id="PPAI006571-PA"/>
    </source>
</evidence>